<dbReference type="EMBL" id="KQ971354">
    <property type="protein sequence ID" value="EFA05933.1"/>
    <property type="molecule type" value="Genomic_DNA"/>
</dbReference>
<dbReference type="InParanoid" id="D6WS62"/>
<keyword evidence="2" id="KW-1185">Reference proteome</keyword>
<organism evidence="1 2">
    <name type="scientific">Tribolium castaneum</name>
    <name type="common">Red flour beetle</name>
    <dbReference type="NCBI Taxonomy" id="7070"/>
    <lineage>
        <taxon>Eukaryota</taxon>
        <taxon>Metazoa</taxon>
        <taxon>Ecdysozoa</taxon>
        <taxon>Arthropoda</taxon>
        <taxon>Hexapoda</taxon>
        <taxon>Insecta</taxon>
        <taxon>Pterygota</taxon>
        <taxon>Neoptera</taxon>
        <taxon>Endopterygota</taxon>
        <taxon>Coleoptera</taxon>
        <taxon>Polyphaga</taxon>
        <taxon>Cucujiformia</taxon>
        <taxon>Tenebrionidae</taxon>
        <taxon>Tenebrionidae incertae sedis</taxon>
        <taxon>Tribolium</taxon>
    </lineage>
</organism>
<evidence type="ECO:0000313" key="2">
    <source>
        <dbReference type="Proteomes" id="UP000007266"/>
    </source>
</evidence>
<evidence type="ECO:0000313" key="1">
    <source>
        <dbReference type="EMBL" id="EFA05933.1"/>
    </source>
</evidence>
<dbReference type="HOGENOM" id="CLU_3360344_0_0_1"/>
<name>D6WS62_TRICA</name>
<reference evidence="1 2" key="1">
    <citation type="journal article" date="2008" name="Nature">
        <title>The genome of the model beetle and pest Tribolium castaneum.</title>
        <authorList>
            <consortium name="Tribolium Genome Sequencing Consortium"/>
            <person name="Richards S."/>
            <person name="Gibbs R.A."/>
            <person name="Weinstock G.M."/>
            <person name="Brown S.J."/>
            <person name="Denell R."/>
            <person name="Beeman R.W."/>
            <person name="Gibbs R."/>
            <person name="Beeman R.W."/>
            <person name="Brown S.J."/>
            <person name="Bucher G."/>
            <person name="Friedrich M."/>
            <person name="Grimmelikhuijzen C.J."/>
            <person name="Klingler M."/>
            <person name="Lorenzen M."/>
            <person name="Richards S."/>
            <person name="Roth S."/>
            <person name="Schroder R."/>
            <person name="Tautz D."/>
            <person name="Zdobnov E.M."/>
            <person name="Muzny D."/>
            <person name="Gibbs R.A."/>
            <person name="Weinstock G.M."/>
            <person name="Attaway T."/>
            <person name="Bell S."/>
            <person name="Buhay C.J."/>
            <person name="Chandrabose M.N."/>
            <person name="Chavez D."/>
            <person name="Clerk-Blankenburg K.P."/>
            <person name="Cree A."/>
            <person name="Dao M."/>
            <person name="Davis C."/>
            <person name="Chacko J."/>
            <person name="Dinh H."/>
            <person name="Dugan-Rocha S."/>
            <person name="Fowler G."/>
            <person name="Garner T.T."/>
            <person name="Garnes J."/>
            <person name="Gnirke A."/>
            <person name="Hawes A."/>
            <person name="Hernandez J."/>
            <person name="Hines S."/>
            <person name="Holder M."/>
            <person name="Hume J."/>
            <person name="Jhangiani S.N."/>
            <person name="Joshi V."/>
            <person name="Khan Z.M."/>
            <person name="Jackson L."/>
            <person name="Kovar C."/>
            <person name="Kowis A."/>
            <person name="Lee S."/>
            <person name="Lewis L.R."/>
            <person name="Margolis J."/>
            <person name="Morgan M."/>
            <person name="Nazareth L.V."/>
            <person name="Nguyen N."/>
            <person name="Okwuonu G."/>
            <person name="Parker D."/>
            <person name="Richards S."/>
            <person name="Ruiz S.J."/>
            <person name="Santibanez J."/>
            <person name="Savard J."/>
            <person name="Scherer S.E."/>
            <person name="Schneider B."/>
            <person name="Sodergren E."/>
            <person name="Tautz D."/>
            <person name="Vattahil S."/>
            <person name="Villasana D."/>
            <person name="White C.S."/>
            <person name="Wright R."/>
            <person name="Park Y."/>
            <person name="Beeman R.W."/>
            <person name="Lord J."/>
            <person name="Oppert B."/>
            <person name="Lorenzen M."/>
            <person name="Brown S."/>
            <person name="Wang L."/>
            <person name="Savard J."/>
            <person name="Tautz D."/>
            <person name="Richards S."/>
            <person name="Weinstock G."/>
            <person name="Gibbs R.A."/>
            <person name="Liu Y."/>
            <person name="Worley K."/>
            <person name="Weinstock G."/>
            <person name="Elsik C.G."/>
            <person name="Reese J.T."/>
            <person name="Elhaik E."/>
            <person name="Landan G."/>
            <person name="Graur D."/>
            <person name="Arensburger P."/>
            <person name="Atkinson P."/>
            <person name="Beeman R.W."/>
            <person name="Beidler J."/>
            <person name="Brown S.J."/>
            <person name="Demuth J.P."/>
            <person name="Drury D.W."/>
            <person name="Du Y.Z."/>
            <person name="Fujiwara H."/>
            <person name="Lorenzen M."/>
            <person name="Maselli V."/>
            <person name="Osanai M."/>
            <person name="Park Y."/>
            <person name="Robertson H.M."/>
            <person name="Tu Z."/>
            <person name="Wang J.J."/>
            <person name="Wang S."/>
            <person name="Richards S."/>
            <person name="Song H."/>
            <person name="Zhang L."/>
            <person name="Sodergren E."/>
            <person name="Werner D."/>
            <person name="Stanke M."/>
            <person name="Morgenstern B."/>
            <person name="Solovyev V."/>
            <person name="Kosarev P."/>
            <person name="Brown G."/>
            <person name="Chen H.C."/>
            <person name="Ermolaeva O."/>
            <person name="Hlavina W."/>
            <person name="Kapustin Y."/>
            <person name="Kiryutin B."/>
            <person name="Kitts P."/>
            <person name="Maglott D."/>
            <person name="Pruitt K."/>
            <person name="Sapojnikov V."/>
            <person name="Souvorov A."/>
            <person name="Mackey A.J."/>
            <person name="Waterhouse R.M."/>
            <person name="Wyder S."/>
            <person name="Zdobnov E.M."/>
            <person name="Zdobnov E.M."/>
            <person name="Wyder S."/>
            <person name="Kriventseva E.V."/>
            <person name="Kadowaki T."/>
            <person name="Bork P."/>
            <person name="Aranda M."/>
            <person name="Bao R."/>
            <person name="Beermann A."/>
            <person name="Berns N."/>
            <person name="Bolognesi R."/>
            <person name="Bonneton F."/>
            <person name="Bopp D."/>
            <person name="Brown S.J."/>
            <person name="Bucher G."/>
            <person name="Butts T."/>
            <person name="Chaumot A."/>
            <person name="Denell R.E."/>
            <person name="Ferrier D.E."/>
            <person name="Friedrich M."/>
            <person name="Gordon C.M."/>
            <person name="Jindra M."/>
            <person name="Klingler M."/>
            <person name="Lan Q."/>
            <person name="Lattorff H.M."/>
            <person name="Laudet V."/>
            <person name="von Levetsow C."/>
            <person name="Liu Z."/>
            <person name="Lutz R."/>
            <person name="Lynch J.A."/>
            <person name="da Fonseca R.N."/>
            <person name="Posnien N."/>
            <person name="Reuter R."/>
            <person name="Roth S."/>
            <person name="Savard J."/>
            <person name="Schinko J.B."/>
            <person name="Schmitt C."/>
            <person name="Schoppmeier M."/>
            <person name="Schroder R."/>
            <person name="Shippy T.D."/>
            <person name="Simonnet F."/>
            <person name="Marques-Souza H."/>
            <person name="Tautz D."/>
            <person name="Tomoyasu Y."/>
            <person name="Trauner J."/>
            <person name="Van der Zee M."/>
            <person name="Vervoort M."/>
            <person name="Wittkopp N."/>
            <person name="Wimmer E.A."/>
            <person name="Yang X."/>
            <person name="Jones A.K."/>
            <person name="Sattelle D.B."/>
            <person name="Ebert P.R."/>
            <person name="Nelson D."/>
            <person name="Scott J.G."/>
            <person name="Beeman R.W."/>
            <person name="Muthukrishnan S."/>
            <person name="Kramer K.J."/>
            <person name="Arakane Y."/>
            <person name="Beeman R.W."/>
            <person name="Zhu Q."/>
            <person name="Hogenkamp D."/>
            <person name="Dixit R."/>
            <person name="Oppert B."/>
            <person name="Jiang H."/>
            <person name="Zou Z."/>
            <person name="Marshall J."/>
            <person name="Elpidina E."/>
            <person name="Vinokurov K."/>
            <person name="Oppert C."/>
            <person name="Zou Z."/>
            <person name="Evans J."/>
            <person name="Lu Z."/>
            <person name="Zhao P."/>
            <person name="Sumathipala N."/>
            <person name="Altincicek B."/>
            <person name="Vilcinskas A."/>
            <person name="Williams M."/>
            <person name="Hultmark D."/>
            <person name="Hetru C."/>
            <person name="Jiang H."/>
            <person name="Grimmelikhuijzen C.J."/>
            <person name="Hauser F."/>
            <person name="Cazzamali G."/>
            <person name="Williamson M."/>
            <person name="Park Y."/>
            <person name="Li B."/>
            <person name="Tanaka Y."/>
            <person name="Predel R."/>
            <person name="Neupert S."/>
            <person name="Schachtner J."/>
            <person name="Verleyen P."/>
            <person name="Raible F."/>
            <person name="Bork P."/>
            <person name="Friedrich M."/>
            <person name="Walden K.K."/>
            <person name="Robertson H.M."/>
            <person name="Angeli S."/>
            <person name="Foret S."/>
            <person name="Bucher G."/>
            <person name="Schuetz S."/>
            <person name="Maleszka R."/>
            <person name="Wimmer E.A."/>
            <person name="Beeman R.W."/>
            <person name="Lorenzen M."/>
            <person name="Tomoyasu Y."/>
            <person name="Miller S.C."/>
            <person name="Grossmann D."/>
            <person name="Bucher G."/>
        </authorList>
    </citation>
    <scope>NUCLEOTIDE SEQUENCE [LARGE SCALE GENOMIC DNA]</scope>
    <source>
        <strain evidence="1 2">Georgia GA2</strain>
    </source>
</reference>
<sequence length="36" mass="4071">MERRDASFSGAADIIEYYERVIKTWCGETGRIMGAS</sequence>
<accession>D6WS62</accession>
<dbReference type="AlphaFoldDB" id="D6WS62"/>
<gene>
    <name evidence="1" type="primary">GLEAN_08749</name>
    <name evidence="1" type="ORF">TcasGA2_TC008749</name>
</gene>
<proteinExistence type="predicted"/>
<reference evidence="1 2" key="2">
    <citation type="journal article" date="2010" name="Nucleic Acids Res.">
        <title>BeetleBase in 2010: revisions to provide comprehensive genomic information for Tribolium castaneum.</title>
        <authorList>
            <person name="Kim H.S."/>
            <person name="Murphy T."/>
            <person name="Xia J."/>
            <person name="Caragea D."/>
            <person name="Park Y."/>
            <person name="Beeman R.W."/>
            <person name="Lorenzen M.D."/>
            <person name="Butcher S."/>
            <person name="Manak J.R."/>
            <person name="Brown S.J."/>
        </authorList>
    </citation>
    <scope>GENOME REANNOTATION</scope>
    <source>
        <strain evidence="1 2">Georgia GA2</strain>
    </source>
</reference>
<protein>
    <submittedName>
        <fullName evidence="1">Uncharacterized protein</fullName>
    </submittedName>
</protein>
<dbReference type="Proteomes" id="UP000007266">
    <property type="component" value="Linkage group 7"/>
</dbReference>